<reference evidence="1" key="1">
    <citation type="journal article" date="2023" name="G3 (Bethesda)">
        <title>A reference genome for the long-term kleptoplast-retaining sea slug Elysia crispata morphotype clarki.</title>
        <authorList>
            <person name="Eastman K.E."/>
            <person name="Pendleton A.L."/>
            <person name="Shaikh M.A."/>
            <person name="Suttiyut T."/>
            <person name="Ogas R."/>
            <person name="Tomko P."/>
            <person name="Gavelis G."/>
            <person name="Widhalm J.R."/>
            <person name="Wisecaver J.H."/>
        </authorList>
    </citation>
    <scope>NUCLEOTIDE SEQUENCE</scope>
    <source>
        <strain evidence="1">ECLA1</strain>
    </source>
</reference>
<dbReference type="EMBL" id="JAWDGP010005513">
    <property type="protein sequence ID" value="KAK3756451.1"/>
    <property type="molecule type" value="Genomic_DNA"/>
</dbReference>
<gene>
    <name evidence="1" type="ORF">RRG08_040356</name>
</gene>
<keyword evidence="2" id="KW-1185">Reference proteome</keyword>
<sequence length="114" mass="13333">MPVARVSKEIKITAAIRGGRWRAQVYGVWSLKYVSGTDYVRSRYVHHTFLRNARAGLARSWYVHHTFLRNARAGLARSWYVHHTFLRNARAGLARSWCKESDIVDKENSQRYVL</sequence>
<comment type="caution">
    <text evidence="1">The sequence shown here is derived from an EMBL/GenBank/DDBJ whole genome shotgun (WGS) entry which is preliminary data.</text>
</comment>
<proteinExistence type="predicted"/>
<protein>
    <submittedName>
        <fullName evidence="1">Uncharacterized protein</fullName>
    </submittedName>
</protein>
<dbReference type="Proteomes" id="UP001283361">
    <property type="component" value="Unassembled WGS sequence"/>
</dbReference>
<dbReference type="AlphaFoldDB" id="A0AAE1D3W5"/>
<name>A0AAE1D3W5_9GAST</name>
<evidence type="ECO:0000313" key="1">
    <source>
        <dbReference type="EMBL" id="KAK3756451.1"/>
    </source>
</evidence>
<evidence type="ECO:0000313" key="2">
    <source>
        <dbReference type="Proteomes" id="UP001283361"/>
    </source>
</evidence>
<organism evidence="1 2">
    <name type="scientific">Elysia crispata</name>
    <name type="common">lettuce slug</name>
    <dbReference type="NCBI Taxonomy" id="231223"/>
    <lineage>
        <taxon>Eukaryota</taxon>
        <taxon>Metazoa</taxon>
        <taxon>Spiralia</taxon>
        <taxon>Lophotrochozoa</taxon>
        <taxon>Mollusca</taxon>
        <taxon>Gastropoda</taxon>
        <taxon>Heterobranchia</taxon>
        <taxon>Euthyneura</taxon>
        <taxon>Panpulmonata</taxon>
        <taxon>Sacoglossa</taxon>
        <taxon>Placobranchoidea</taxon>
        <taxon>Plakobranchidae</taxon>
        <taxon>Elysia</taxon>
    </lineage>
</organism>
<accession>A0AAE1D3W5</accession>